<dbReference type="Gene3D" id="3.40.50.300">
    <property type="entry name" value="P-loop containing nucleotide triphosphate hydrolases"/>
    <property type="match status" value="1"/>
</dbReference>
<accession>A0A840L4T7</accession>
<dbReference type="InterPro" id="IPR027417">
    <property type="entry name" value="P-loop_NTPase"/>
</dbReference>
<dbReference type="Gene3D" id="3.30.300.160">
    <property type="entry name" value="Type II secretion system, protein E, N-terminal domain"/>
    <property type="match status" value="1"/>
</dbReference>
<comment type="caution">
    <text evidence="5">The sequence shown here is derived from an EMBL/GenBank/DDBJ whole genome shotgun (WGS) entry which is preliminary data.</text>
</comment>
<dbReference type="CDD" id="cd01129">
    <property type="entry name" value="PulE-GspE-like"/>
    <property type="match status" value="1"/>
</dbReference>
<dbReference type="GO" id="GO:0005524">
    <property type="term" value="F:ATP binding"/>
    <property type="evidence" value="ECO:0007669"/>
    <property type="project" value="UniProtKB-KW"/>
</dbReference>
<evidence type="ECO:0000256" key="2">
    <source>
        <dbReference type="ARBA" id="ARBA00022741"/>
    </source>
</evidence>
<dbReference type="PROSITE" id="PS00662">
    <property type="entry name" value="T2SP_E"/>
    <property type="match status" value="1"/>
</dbReference>
<evidence type="ECO:0000313" key="6">
    <source>
        <dbReference type="Proteomes" id="UP000562027"/>
    </source>
</evidence>
<evidence type="ECO:0000313" key="5">
    <source>
        <dbReference type="EMBL" id="MBB4841545.1"/>
    </source>
</evidence>
<dbReference type="SUPFAM" id="SSF52540">
    <property type="entry name" value="P-loop containing nucleoside triphosphate hydrolases"/>
    <property type="match status" value="1"/>
</dbReference>
<dbReference type="InterPro" id="IPR001482">
    <property type="entry name" value="T2SS/T4SS_dom"/>
</dbReference>
<sequence>MPDLSAPLSWPHGEAPADANTAPGKLNFVWPMPPFAAYPRAKAQNAPEPCEVLGLNGSRNPGHLILMAAHERIAQVLVPPARNAMPLKFGQFRALKLLRPIVAAPRESNQADDVLKLDSRPRSEFKLFFVGGGELRGRTIGHCQDELGLFLFPPISDADDSVYRVFIPREVLDHFEIGERIGDVLVKENLATAAQINEAASEQQSLRSRRVGDILVAESIVSAEQLMLAIEQQARMPMVRIGEALLALELITEAQLEHALELQRGDRSVPLGELLVRRGIVSRQALQSALARKMGYPIVDVASFAIEPDAVKKIPYAVAKRLDVLPLLLRDGRLIVAMEDPTRREALDEIEFIAQLKVTPTLTKVGTLLSAIPATYERYGGDAIARSELLPGAHPSQDFSLDKADQLIETLEREVQDRGGRDDEVPLEQSDNSLVRLINSMIIEASSQGVSDIHIETYPGKEKLKIRFRKDGVLKPYLELPNTYRNAMIARIKIMCELDISERRKPQDGKINFARFSPQHKLELRVATIPTNNGLEDVVMRLLASSKPIPLEKLGLTARNLSELKKAVSRPYGMVLCVGPTGSGKTTTLHSAMSYINTPDRKIWTAEDPVEITQAGLRQVQVNPKIDWTFAKALRAFLRADPDVIMVGEIRDEETGEIAVEASLTGHLVMSTLHTNSAAETITRLLDMGMDPFNFADSLLAVLAQRLVRRLCPNCRSAKPIAEADLQEWLDDYLHIYPEHQGPARQSVLDDWVKSYGHKGQLLHYHSPGCEACDHSGYKGRAGLHELLAVSKVLRRQIQTGARAEELLQTALTEGMQTLRQDGILKVLQGVTTMAEVRATSNA</sequence>
<feature type="domain" description="Bacterial type II secretion system protein E" evidence="4">
    <location>
        <begin position="638"/>
        <end position="652"/>
    </location>
</feature>
<dbReference type="InterPro" id="IPR007831">
    <property type="entry name" value="T2SS_GspE_N"/>
</dbReference>
<dbReference type="EMBL" id="JACHLP010000001">
    <property type="protein sequence ID" value="MBB4841545.1"/>
    <property type="molecule type" value="Genomic_DNA"/>
</dbReference>
<dbReference type="GO" id="GO:0016887">
    <property type="term" value="F:ATP hydrolysis activity"/>
    <property type="evidence" value="ECO:0007669"/>
    <property type="project" value="TreeGrafter"/>
</dbReference>
<dbReference type="InterPro" id="IPR037257">
    <property type="entry name" value="T2SS_E_N_sf"/>
</dbReference>
<dbReference type="RefSeq" id="WP_246448082.1">
    <property type="nucleotide sequence ID" value="NZ_JACHLP010000001.1"/>
</dbReference>
<dbReference type="Pfam" id="PF05157">
    <property type="entry name" value="MshEN"/>
    <property type="match status" value="1"/>
</dbReference>
<gene>
    <name evidence="5" type="ORF">HNP55_000040</name>
</gene>
<evidence type="ECO:0000256" key="1">
    <source>
        <dbReference type="ARBA" id="ARBA00006611"/>
    </source>
</evidence>
<dbReference type="AlphaFoldDB" id="A0A840L4T7"/>
<dbReference type="GO" id="GO:0005886">
    <property type="term" value="C:plasma membrane"/>
    <property type="evidence" value="ECO:0007669"/>
    <property type="project" value="TreeGrafter"/>
</dbReference>
<dbReference type="SUPFAM" id="SSF160246">
    <property type="entry name" value="EspE N-terminal domain-like"/>
    <property type="match status" value="2"/>
</dbReference>
<evidence type="ECO:0000259" key="4">
    <source>
        <dbReference type="PROSITE" id="PS00662"/>
    </source>
</evidence>
<keyword evidence="3" id="KW-0067">ATP-binding</keyword>
<comment type="similarity">
    <text evidence="1">Belongs to the GSP E family.</text>
</comment>
<dbReference type="PANTHER" id="PTHR30258:SF1">
    <property type="entry name" value="PROTEIN TRANSPORT PROTEIN HOFB HOMOLOG"/>
    <property type="match status" value="1"/>
</dbReference>
<organism evidence="5 6">
    <name type="scientific">Roseateles oligotrophus</name>
    <dbReference type="NCBI Taxonomy" id="1769250"/>
    <lineage>
        <taxon>Bacteria</taxon>
        <taxon>Pseudomonadati</taxon>
        <taxon>Pseudomonadota</taxon>
        <taxon>Betaproteobacteria</taxon>
        <taxon>Burkholderiales</taxon>
        <taxon>Sphaerotilaceae</taxon>
        <taxon>Roseateles</taxon>
    </lineage>
</organism>
<dbReference type="Pfam" id="PF00437">
    <property type="entry name" value="T2SSE"/>
    <property type="match status" value="1"/>
</dbReference>
<keyword evidence="6" id="KW-1185">Reference proteome</keyword>
<reference evidence="5 6" key="1">
    <citation type="submission" date="2020-08" db="EMBL/GenBank/DDBJ databases">
        <title>Functional genomics of gut bacteria from endangered species of beetles.</title>
        <authorList>
            <person name="Carlos-Shanley C."/>
        </authorList>
    </citation>
    <scope>NUCLEOTIDE SEQUENCE [LARGE SCALE GENOMIC DNA]</scope>
    <source>
        <strain evidence="5 6">S00239</strain>
    </source>
</reference>
<protein>
    <submittedName>
        <fullName evidence="5">Type II secretory ATPase GspE/PulE/Tfp pilus assembly ATPase PilB-like protein</fullName>
    </submittedName>
</protein>
<name>A0A840L4T7_9BURK</name>
<evidence type="ECO:0000256" key="3">
    <source>
        <dbReference type="ARBA" id="ARBA00022840"/>
    </source>
</evidence>
<keyword evidence="2" id="KW-0547">Nucleotide-binding</keyword>
<dbReference type="PANTHER" id="PTHR30258">
    <property type="entry name" value="TYPE II SECRETION SYSTEM PROTEIN GSPE-RELATED"/>
    <property type="match status" value="1"/>
</dbReference>
<dbReference type="Gene3D" id="3.30.450.90">
    <property type="match status" value="1"/>
</dbReference>
<dbReference type="Proteomes" id="UP000562027">
    <property type="component" value="Unassembled WGS sequence"/>
</dbReference>
<proteinExistence type="inferred from homology"/>